<dbReference type="Proteomes" id="UP001222325">
    <property type="component" value="Unassembled WGS sequence"/>
</dbReference>
<comment type="caution">
    <text evidence="2">The sequence shown here is derived from an EMBL/GenBank/DDBJ whole genome shotgun (WGS) entry which is preliminary data.</text>
</comment>
<evidence type="ECO:0000313" key="3">
    <source>
        <dbReference type="Proteomes" id="UP001222325"/>
    </source>
</evidence>
<name>A0AAD6U2E4_9AGAR</name>
<evidence type="ECO:0000256" key="1">
    <source>
        <dbReference type="SAM" id="MobiDB-lite"/>
    </source>
</evidence>
<organism evidence="2 3">
    <name type="scientific">Mycena belliarum</name>
    <dbReference type="NCBI Taxonomy" id="1033014"/>
    <lineage>
        <taxon>Eukaryota</taxon>
        <taxon>Fungi</taxon>
        <taxon>Dikarya</taxon>
        <taxon>Basidiomycota</taxon>
        <taxon>Agaricomycotina</taxon>
        <taxon>Agaricomycetes</taxon>
        <taxon>Agaricomycetidae</taxon>
        <taxon>Agaricales</taxon>
        <taxon>Marasmiineae</taxon>
        <taxon>Mycenaceae</taxon>
        <taxon>Mycena</taxon>
    </lineage>
</organism>
<feature type="compositionally biased region" description="Basic and acidic residues" evidence="1">
    <location>
        <begin position="1"/>
        <end position="19"/>
    </location>
</feature>
<reference evidence="2" key="1">
    <citation type="submission" date="2023-03" db="EMBL/GenBank/DDBJ databases">
        <title>Massive genome expansion in bonnet fungi (Mycena s.s.) driven by repeated elements and novel gene families across ecological guilds.</title>
        <authorList>
            <consortium name="Lawrence Berkeley National Laboratory"/>
            <person name="Harder C.B."/>
            <person name="Miyauchi S."/>
            <person name="Viragh M."/>
            <person name="Kuo A."/>
            <person name="Thoen E."/>
            <person name="Andreopoulos B."/>
            <person name="Lu D."/>
            <person name="Skrede I."/>
            <person name="Drula E."/>
            <person name="Henrissat B."/>
            <person name="Morin E."/>
            <person name="Kohler A."/>
            <person name="Barry K."/>
            <person name="LaButti K."/>
            <person name="Morin E."/>
            <person name="Salamov A."/>
            <person name="Lipzen A."/>
            <person name="Mereny Z."/>
            <person name="Hegedus B."/>
            <person name="Baldrian P."/>
            <person name="Stursova M."/>
            <person name="Weitz H."/>
            <person name="Taylor A."/>
            <person name="Grigoriev I.V."/>
            <person name="Nagy L.G."/>
            <person name="Martin F."/>
            <person name="Kauserud H."/>
        </authorList>
    </citation>
    <scope>NUCLEOTIDE SEQUENCE</scope>
    <source>
        <strain evidence="2">CBHHK173m</strain>
    </source>
</reference>
<sequence>MPTERELFPLRKPVDDPPPRHMSLIDGQPTPLYVLAWVCPPQKLFDNLEKGLPDGTVTDSNFRDYVSDKWDGDFPYELEPMPMYAGGNYYLIVMFNKRSANHIRRIRERDTDPLIQAARVAMGVDNDPSLEATLQWFRFPLRWVLMEKNMKKIREMDERLAALKKQESMDEARADDTTATVTLV</sequence>
<proteinExistence type="predicted"/>
<evidence type="ECO:0000313" key="2">
    <source>
        <dbReference type="EMBL" id="KAJ7087321.1"/>
    </source>
</evidence>
<dbReference type="AlphaFoldDB" id="A0AAD6U2E4"/>
<keyword evidence="3" id="KW-1185">Reference proteome</keyword>
<feature type="region of interest" description="Disordered" evidence="1">
    <location>
        <begin position="1"/>
        <end position="20"/>
    </location>
</feature>
<gene>
    <name evidence="2" type="ORF">B0H15DRAFT_909236</name>
</gene>
<dbReference type="EMBL" id="JARJCN010000029">
    <property type="protein sequence ID" value="KAJ7087321.1"/>
    <property type="molecule type" value="Genomic_DNA"/>
</dbReference>
<accession>A0AAD6U2E4</accession>
<protein>
    <submittedName>
        <fullName evidence="2">Uncharacterized protein</fullName>
    </submittedName>
</protein>